<accession>A0A543KS81</accession>
<dbReference type="PANTHER" id="PTHR43380:SF1">
    <property type="entry name" value="2-OXOISOVALERATE DEHYDROGENASE SUBUNIT ALPHA, MITOCHONDRIAL"/>
    <property type="match status" value="1"/>
</dbReference>
<dbReference type="Proteomes" id="UP000319804">
    <property type="component" value="Unassembled WGS sequence"/>
</dbReference>
<evidence type="ECO:0000256" key="2">
    <source>
        <dbReference type="ARBA" id="ARBA00023002"/>
    </source>
</evidence>
<evidence type="ECO:0000259" key="5">
    <source>
        <dbReference type="Pfam" id="PF00676"/>
    </source>
</evidence>
<dbReference type="Pfam" id="PF00676">
    <property type="entry name" value="E1_dh"/>
    <property type="match status" value="1"/>
</dbReference>
<dbReference type="InterPro" id="IPR050771">
    <property type="entry name" value="Alpha-ketoacid_DH_E1_comp"/>
</dbReference>
<organism evidence="6 7">
    <name type="scientific">Microbacterium lacticum</name>
    <dbReference type="NCBI Taxonomy" id="33885"/>
    <lineage>
        <taxon>Bacteria</taxon>
        <taxon>Bacillati</taxon>
        <taxon>Actinomycetota</taxon>
        <taxon>Actinomycetes</taxon>
        <taxon>Micrococcales</taxon>
        <taxon>Microbacteriaceae</taxon>
        <taxon>Microbacterium</taxon>
    </lineage>
</organism>
<evidence type="ECO:0000313" key="6">
    <source>
        <dbReference type="EMBL" id="TQM97928.1"/>
    </source>
</evidence>
<dbReference type="Gene3D" id="3.40.50.970">
    <property type="match status" value="1"/>
</dbReference>
<dbReference type="GO" id="GO:0000287">
    <property type="term" value="F:magnesium ion binding"/>
    <property type="evidence" value="ECO:0007669"/>
    <property type="project" value="UniProtKB-ARBA"/>
</dbReference>
<dbReference type="GO" id="GO:0009083">
    <property type="term" value="P:branched-chain amino acid catabolic process"/>
    <property type="evidence" value="ECO:0007669"/>
    <property type="project" value="TreeGrafter"/>
</dbReference>
<proteinExistence type="inferred from homology"/>
<reference evidence="6 7" key="1">
    <citation type="submission" date="2019-06" db="EMBL/GenBank/DDBJ databases">
        <title>Sequencing the genomes of 1000 actinobacteria strains.</title>
        <authorList>
            <person name="Klenk H.-P."/>
        </authorList>
    </citation>
    <scope>NUCLEOTIDE SEQUENCE [LARGE SCALE GENOMIC DNA]</scope>
    <source>
        <strain evidence="6 7">DSM 20427</strain>
    </source>
</reference>
<keyword evidence="3 4" id="KW-0786">Thiamine pyrophosphate</keyword>
<evidence type="ECO:0000256" key="4">
    <source>
        <dbReference type="RuleBase" id="RU365014"/>
    </source>
</evidence>
<dbReference type="AlphaFoldDB" id="A0A543KS81"/>
<evidence type="ECO:0000313" key="7">
    <source>
        <dbReference type="Proteomes" id="UP000319804"/>
    </source>
</evidence>
<keyword evidence="7" id="KW-1185">Reference proteome</keyword>
<comment type="cofactor">
    <cofactor evidence="1 4">
        <name>thiamine diphosphate</name>
        <dbReference type="ChEBI" id="CHEBI:58937"/>
    </cofactor>
</comment>
<dbReference type="EMBL" id="VFPS01000003">
    <property type="protein sequence ID" value="TQM97928.1"/>
    <property type="molecule type" value="Genomic_DNA"/>
</dbReference>
<keyword evidence="6" id="KW-0670">Pyruvate</keyword>
<comment type="similarity">
    <text evidence="4">Belongs to the BCKDHA family.</text>
</comment>
<dbReference type="InterPro" id="IPR029061">
    <property type="entry name" value="THDP-binding"/>
</dbReference>
<evidence type="ECO:0000256" key="3">
    <source>
        <dbReference type="ARBA" id="ARBA00023052"/>
    </source>
</evidence>
<feature type="domain" description="Dehydrogenase E1 component" evidence="5">
    <location>
        <begin position="61"/>
        <end position="326"/>
    </location>
</feature>
<name>A0A543KS81_9MICO</name>
<dbReference type="GO" id="GO:0003863">
    <property type="term" value="F:branched-chain 2-oxo acid dehydrogenase activity"/>
    <property type="evidence" value="ECO:0007669"/>
    <property type="project" value="UniProtKB-EC"/>
</dbReference>
<comment type="caution">
    <text evidence="6">The sequence shown here is derived from an EMBL/GenBank/DDBJ whole genome shotgun (WGS) entry which is preliminary data.</text>
</comment>
<sequence length="392" mass="43280">MLVMQTRAYLRVYRGYMTPPDDPALVRVLASDGTFAPTPEAERYLPLIDALTDSDLETFYRDMVTVRAFDRQATNLQRQGQLALWPPSFGQEAAQVGSVRATRPQDHIFPSYREHVVATTRGVDPIDIIRVMRGLTHGGWDPTDPKNGNTHIYTLVLGSQTLHATGYAMGLAFDGKCGTGDPERDTAVIVYYGDGASSQGDVHEAMVFANTYRTPEVFFLQNNQWAISVPVAIQSRAPLYRRAEGYGMPSTLVDGNDVLASYAVSKLALDEARTGEGPRAIEAMTYRMGAHTTSDDPTKYRTSDEEQSWARRDPIVRMRVYLEGRGASGAFFDDVDAQAAAAADDVRVRTNELGGLEASTMFAHVYSDPHPLMQEQERWLADYEASFEGGAA</sequence>
<evidence type="ECO:0000256" key="1">
    <source>
        <dbReference type="ARBA" id="ARBA00001964"/>
    </source>
</evidence>
<gene>
    <name evidence="6" type="ORF">FHX68_1936</name>
</gene>
<comment type="catalytic activity">
    <reaction evidence="4">
        <text>N(6)-[(R)-lipoyl]-L-lysyl-[protein] + 3-methyl-2-oxobutanoate + H(+) = N(6)-[(R)-S(8)-2-methylpropanoyldihydrolipoyl]-L-lysyl-[protein] + CO2</text>
        <dbReference type="Rhea" id="RHEA:13457"/>
        <dbReference type="Rhea" id="RHEA-COMP:10474"/>
        <dbReference type="Rhea" id="RHEA-COMP:10497"/>
        <dbReference type="ChEBI" id="CHEBI:11851"/>
        <dbReference type="ChEBI" id="CHEBI:15378"/>
        <dbReference type="ChEBI" id="CHEBI:16526"/>
        <dbReference type="ChEBI" id="CHEBI:83099"/>
        <dbReference type="ChEBI" id="CHEBI:83142"/>
        <dbReference type="EC" id="1.2.4.4"/>
    </reaction>
</comment>
<dbReference type="SUPFAM" id="SSF52518">
    <property type="entry name" value="Thiamin diphosphate-binding fold (THDP-binding)"/>
    <property type="match status" value="1"/>
</dbReference>
<dbReference type="EC" id="1.2.4.4" evidence="4"/>
<dbReference type="InterPro" id="IPR001017">
    <property type="entry name" value="DH_E1"/>
</dbReference>
<dbReference type="PANTHER" id="PTHR43380">
    <property type="entry name" value="2-OXOISOVALERATE DEHYDROGENASE SUBUNIT ALPHA, MITOCHONDRIAL"/>
    <property type="match status" value="1"/>
</dbReference>
<protein>
    <recommendedName>
        <fullName evidence="4">2-oxoisovalerate dehydrogenase subunit alpha</fullName>
        <ecNumber evidence="4">1.2.4.4</ecNumber>
    </recommendedName>
    <alternativeName>
        <fullName evidence="4">Branched-chain alpha-keto acid dehydrogenase E1 component alpha chain</fullName>
    </alternativeName>
</protein>
<dbReference type="CDD" id="cd02000">
    <property type="entry name" value="TPP_E1_PDC_ADC_BCADC"/>
    <property type="match status" value="1"/>
</dbReference>
<comment type="function">
    <text evidence="4">The branched-chain alpha-keto dehydrogenase complex catalyzes the overall conversion of alpha-keto acids to acyl-CoA and CO(2). It contains multiple copies of three enzymatic components: branched-chain alpha-keto acid decarboxylase (E1), lipoamide acyltransferase (E2) and lipoamide dehydrogenase (E3).</text>
</comment>
<keyword evidence="2 4" id="KW-0560">Oxidoreductase</keyword>